<keyword evidence="8" id="KW-0812">Transmembrane</keyword>
<dbReference type="GO" id="GO:0000160">
    <property type="term" value="P:phosphorelay signal transduction system"/>
    <property type="evidence" value="ECO:0007669"/>
    <property type="project" value="UniProtKB-KW"/>
</dbReference>
<reference evidence="10" key="2">
    <citation type="submission" date="2021-04" db="EMBL/GenBank/DDBJ databases">
        <authorList>
            <person name="Gilroy R."/>
        </authorList>
    </citation>
    <scope>NUCLEOTIDE SEQUENCE</scope>
    <source>
        <strain evidence="10">CHK179-7159</strain>
    </source>
</reference>
<dbReference type="AlphaFoldDB" id="A0A9D2L1F6"/>
<dbReference type="SMART" id="SM00387">
    <property type="entry name" value="HATPase_c"/>
    <property type="match status" value="1"/>
</dbReference>
<dbReference type="Gene3D" id="3.30.565.10">
    <property type="entry name" value="Histidine kinase-like ATPase, C-terminal domain"/>
    <property type="match status" value="1"/>
</dbReference>
<keyword evidence="7" id="KW-0902">Two-component regulatory system</keyword>
<evidence type="ECO:0000256" key="2">
    <source>
        <dbReference type="ARBA" id="ARBA00012438"/>
    </source>
</evidence>
<dbReference type="GO" id="GO:0004673">
    <property type="term" value="F:protein histidine kinase activity"/>
    <property type="evidence" value="ECO:0007669"/>
    <property type="project" value="UniProtKB-EC"/>
</dbReference>
<evidence type="ECO:0000313" key="11">
    <source>
        <dbReference type="Proteomes" id="UP000886858"/>
    </source>
</evidence>
<evidence type="ECO:0000313" key="10">
    <source>
        <dbReference type="EMBL" id="HJA93375.1"/>
    </source>
</evidence>
<evidence type="ECO:0000256" key="6">
    <source>
        <dbReference type="ARBA" id="ARBA00022840"/>
    </source>
</evidence>
<dbReference type="PANTHER" id="PTHR43065:SF46">
    <property type="entry name" value="C4-DICARBOXYLATE TRANSPORT SENSOR PROTEIN DCTB"/>
    <property type="match status" value="1"/>
</dbReference>
<dbReference type="PRINTS" id="PR00344">
    <property type="entry name" value="BCTRLSENSOR"/>
</dbReference>
<keyword evidence="8" id="KW-0472">Membrane</keyword>
<dbReference type="SUPFAM" id="SSF55874">
    <property type="entry name" value="ATPase domain of HSP90 chaperone/DNA topoisomerase II/histidine kinase"/>
    <property type="match status" value="1"/>
</dbReference>
<dbReference type="GO" id="GO:0005524">
    <property type="term" value="F:ATP binding"/>
    <property type="evidence" value="ECO:0007669"/>
    <property type="project" value="UniProtKB-KW"/>
</dbReference>
<dbReference type="Pfam" id="PF02518">
    <property type="entry name" value="HATPase_c"/>
    <property type="match status" value="1"/>
</dbReference>
<keyword evidence="6" id="KW-0067">ATP-binding</keyword>
<dbReference type="InterPro" id="IPR036890">
    <property type="entry name" value="HATPase_C_sf"/>
</dbReference>
<dbReference type="EMBL" id="DWYY01000107">
    <property type="protein sequence ID" value="HJA93375.1"/>
    <property type="molecule type" value="Genomic_DNA"/>
</dbReference>
<dbReference type="InterPro" id="IPR003594">
    <property type="entry name" value="HATPase_dom"/>
</dbReference>
<dbReference type="CDD" id="cd00075">
    <property type="entry name" value="HATPase"/>
    <property type="match status" value="1"/>
</dbReference>
<comment type="catalytic activity">
    <reaction evidence="1">
        <text>ATP + protein L-histidine = ADP + protein N-phospho-L-histidine.</text>
        <dbReference type="EC" id="2.7.13.3"/>
    </reaction>
</comment>
<evidence type="ECO:0000256" key="5">
    <source>
        <dbReference type="ARBA" id="ARBA00022777"/>
    </source>
</evidence>
<accession>A0A9D2L1F6</accession>
<keyword evidence="3" id="KW-0808">Transferase</keyword>
<evidence type="ECO:0000256" key="8">
    <source>
        <dbReference type="SAM" id="Phobius"/>
    </source>
</evidence>
<evidence type="ECO:0000259" key="9">
    <source>
        <dbReference type="PROSITE" id="PS50109"/>
    </source>
</evidence>
<keyword evidence="8" id="KW-1133">Transmembrane helix</keyword>
<evidence type="ECO:0000256" key="7">
    <source>
        <dbReference type="ARBA" id="ARBA00023012"/>
    </source>
</evidence>
<feature type="transmembrane region" description="Helical" evidence="8">
    <location>
        <begin position="238"/>
        <end position="259"/>
    </location>
</feature>
<feature type="transmembrane region" description="Helical" evidence="8">
    <location>
        <begin position="79"/>
        <end position="96"/>
    </location>
</feature>
<sequence>MVVFLLFVLVVSVLLLGIKWNNFYGLMFTLGFLSIELLIFVIIVSTAKFATFSYHSNLEYDIYRLLIKIRLNYFDLKRIVNFSVWLFAIVMLLIAWKNSARTHKAGTLFAWLSCACMVSVWILLFDSVEMQERIFIAVHTGKERLSFLKYLIQTGELFWLLVCCVLPTWKLIRQARNTRLMVRKKYLYAVLASTAGLAAVFLCMAMSMPIRNFLWDYQSDDFQNLYGFYQNSFWGSRFIWPILFFVIVAIIFCLARFDILREKSFLRKRKQSNSKISMHDLRHVFHTYKNALFSIECMCDTALEKYGQPEGKAAVENILSCAVSYHGQINRFLDIYNRSGLQWDRFSMRSALEEAEKRCGEGAKFDLQTETENDVIFGDYGAVVEMFVNLFQNALDAIRAKGLEEGEIQVSVWEEDALACVSIRDNGEGMDKETKKNLYAPFYTTKKTFHNWGIGMSQIRKTVDLHQGFIDVDSRRGEYTEFQIAIPLDV</sequence>
<dbReference type="PROSITE" id="PS50109">
    <property type="entry name" value="HIS_KIN"/>
    <property type="match status" value="1"/>
</dbReference>
<evidence type="ECO:0000256" key="4">
    <source>
        <dbReference type="ARBA" id="ARBA00022741"/>
    </source>
</evidence>
<dbReference type="PANTHER" id="PTHR43065">
    <property type="entry name" value="SENSOR HISTIDINE KINASE"/>
    <property type="match status" value="1"/>
</dbReference>
<feature type="transmembrane region" description="Helical" evidence="8">
    <location>
        <begin position="108"/>
        <end position="125"/>
    </location>
</feature>
<gene>
    <name evidence="10" type="ORF">H9717_09735</name>
</gene>
<keyword evidence="5 10" id="KW-0418">Kinase</keyword>
<proteinExistence type="predicted"/>
<comment type="caution">
    <text evidence="10">The sequence shown here is derived from an EMBL/GenBank/DDBJ whole genome shotgun (WGS) entry which is preliminary data.</text>
</comment>
<feature type="domain" description="Histidine kinase" evidence="9">
    <location>
        <begin position="283"/>
        <end position="490"/>
    </location>
</feature>
<keyword evidence="4" id="KW-0547">Nucleotide-binding</keyword>
<dbReference type="InterPro" id="IPR004358">
    <property type="entry name" value="Sig_transdc_His_kin-like_C"/>
</dbReference>
<evidence type="ECO:0000256" key="3">
    <source>
        <dbReference type="ARBA" id="ARBA00022679"/>
    </source>
</evidence>
<feature type="transmembrane region" description="Helical" evidence="8">
    <location>
        <begin position="186"/>
        <end position="210"/>
    </location>
</feature>
<organism evidence="10 11">
    <name type="scientific">Candidatus Eisenbergiella merdipullorum</name>
    <dbReference type="NCBI Taxonomy" id="2838553"/>
    <lineage>
        <taxon>Bacteria</taxon>
        <taxon>Bacillati</taxon>
        <taxon>Bacillota</taxon>
        <taxon>Clostridia</taxon>
        <taxon>Lachnospirales</taxon>
        <taxon>Lachnospiraceae</taxon>
        <taxon>Eisenbergiella</taxon>
    </lineage>
</organism>
<dbReference type="EC" id="2.7.13.3" evidence="2"/>
<protein>
    <recommendedName>
        <fullName evidence="2">histidine kinase</fullName>
        <ecNumber evidence="2">2.7.13.3</ecNumber>
    </recommendedName>
</protein>
<evidence type="ECO:0000256" key="1">
    <source>
        <dbReference type="ARBA" id="ARBA00000085"/>
    </source>
</evidence>
<reference evidence="10" key="1">
    <citation type="journal article" date="2021" name="PeerJ">
        <title>Extensive microbial diversity within the chicken gut microbiome revealed by metagenomics and culture.</title>
        <authorList>
            <person name="Gilroy R."/>
            <person name="Ravi A."/>
            <person name="Getino M."/>
            <person name="Pursley I."/>
            <person name="Horton D.L."/>
            <person name="Alikhan N.F."/>
            <person name="Baker D."/>
            <person name="Gharbi K."/>
            <person name="Hall N."/>
            <person name="Watson M."/>
            <person name="Adriaenssens E.M."/>
            <person name="Foster-Nyarko E."/>
            <person name="Jarju S."/>
            <person name="Secka A."/>
            <person name="Antonio M."/>
            <person name="Oren A."/>
            <person name="Chaudhuri R.R."/>
            <person name="La Ragione R."/>
            <person name="Hildebrand F."/>
            <person name="Pallen M.J."/>
        </authorList>
    </citation>
    <scope>NUCLEOTIDE SEQUENCE</scope>
    <source>
        <strain evidence="10">CHK179-7159</strain>
    </source>
</reference>
<feature type="transmembrane region" description="Helical" evidence="8">
    <location>
        <begin position="27"/>
        <end position="47"/>
    </location>
</feature>
<dbReference type="InterPro" id="IPR005467">
    <property type="entry name" value="His_kinase_dom"/>
</dbReference>
<dbReference type="Proteomes" id="UP000886858">
    <property type="component" value="Unassembled WGS sequence"/>
</dbReference>
<name>A0A9D2L1F6_9FIRM</name>